<dbReference type="PANTHER" id="PTHR43649">
    <property type="entry name" value="ARABINOSE-BINDING PROTEIN-RELATED"/>
    <property type="match status" value="1"/>
</dbReference>
<dbReference type="Proteomes" id="UP000265742">
    <property type="component" value="Unassembled WGS sequence"/>
</dbReference>
<protein>
    <submittedName>
        <fullName evidence="3">Sugar ABC transporter substrate-binding protein</fullName>
    </submittedName>
</protein>
<gene>
    <name evidence="3" type="ORF">D1781_02500</name>
</gene>
<accession>A0A3A1U082</accession>
<dbReference type="SUPFAM" id="SSF53850">
    <property type="entry name" value="Periplasmic binding protein-like II"/>
    <property type="match status" value="1"/>
</dbReference>
<reference evidence="4" key="1">
    <citation type="submission" date="2018-09" db="EMBL/GenBank/DDBJ databases">
        <authorList>
            <person name="Kim I."/>
        </authorList>
    </citation>
    <scope>NUCLEOTIDE SEQUENCE [LARGE SCALE GENOMIC DNA]</scope>
    <source>
        <strain evidence="4">DD4a</strain>
    </source>
</reference>
<comment type="caution">
    <text evidence="3">The sequence shown here is derived from an EMBL/GenBank/DDBJ whole genome shotgun (WGS) entry which is preliminary data.</text>
</comment>
<organism evidence="3 4">
    <name type="scientific">Amnibacterium setariae</name>
    <dbReference type="NCBI Taxonomy" id="2306585"/>
    <lineage>
        <taxon>Bacteria</taxon>
        <taxon>Bacillati</taxon>
        <taxon>Actinomycetota</taxon>
        <taxon>Actinomycetes</taxon>
        <taxon>Micrococcales</taxon>
        <taxon>Microbacteriaceae</taxon>
        <taxon>Amnibacterium</taxon>
    </lineage>
</organism>
<dbReference type="InterPro" id="IPR006059">
    <property type="entry name" value="SBP"/>
</dbReference>
<evidence type="ECO:0000313" key="4">
    <source>
        <dbReference type="Proteomes" id="UP000265742"/>
    </source>
</evidence>
<dbReference type="EMBL" id="QXTG01000001">
    <property type="protein sequence ID" value="RIX30325.1"/>
    <property type="molecule type" value="Genomic_DNA"/>
</dbReference>
<name>A0A3A1U082_9MICO</name>
<dbReference type="AlphaFoldDB" id="A0A3A1U082"/>
<evidence type="ECO:0000313" key="3">
    <source>
        <dbReference type="EMBL" id="RIX30325.1"/>
    </source>
</evidence>
<dbReference type="OrthoDB" id="4393730at2"/>
<keyword evidence="4" id="KW-1185">Reference proteome</keyword>
<feature type="chain" id="PRO_5017405241" evidence="2">
    <location>
        <begin position="31"/>
        <end position="448"/>
    </location>
</feature>
<sequence length="448" mass="47997">MAGSSFERAVLTRRGLLGAGLAALTVPALAACSTPAVAGLTGSELDPRTLVFWNLFGGGDGSRMQEMEAGYQKTHGGPSSLQATVFAWGNPYYSKLTLATVGNKPPDVAVAHLTRAKLLAQGGVLDEITEEDLSSVGLSSDDLDQKSWATQKTDGKNIAIPLDTHPFVMFFNQDVIDKAGLLEGGKLKAITGLKDFEAALAEVSKVTGGVAITSANVNETATPWRLFQTLYSQFSDVPPYLGDDGRTLTVDQDAAKEVLGTIARWSQKGWLNKALDYAGSQTPMFTGKAGFYLQGEWEITTAQSIKGLKFGMAPVPQLFDKPASQADSHTFVLPKKDRTPEQRKQAMGFIKSMLDQSYTWAQGGHVPAYLPLRDSQKYKDLEPQADYAKAADNAAYDPTAWYSGSGSTFETIVGSQFALVQQGASSPDGALRSASDQLQTYLKTPSPL</sequence>
<feature type="region of interest" description="Disordered" evidence="1">
    <location>
        <begin position="426"/>
        <end position="448"/>
    </location>
</feature>
<evidence type="ECO:0000256" key="1">
    <source>
        <dbReference type="SAM" id="MobiDB-lite"/>
    </source>
</evidence>
<dbReference type="Gene3D" id="3.40.190.10">
    <property type="entry name" value="Periplasmic binding protein-like II"/>
    <property type="match status" value="1"/>
</dbReference>
<dbReference type="Pfam" id="PF01547">
    <property type="entry name" value="SBP_bac_1"/>
    <property type="match status" value="1"/>
</dbReference>
<dbReference type="InterPro" id="IPR050490">
    <property type="entry name" value="Bact_solute-bd_prot1"/>
</dbReference>
<evidence type="ECO:0000256" key="2">
    <source>
        <dbReference type="SAM" id="SignalP"/>
    </source>
</evidence>
<dbReference type="PROSITE" id="PS51318">
    <property type="entry name" value="TAT"/>
    <property type="match status" value="1"/>
</dbReference>
<dbReference type="InterPro" id="IPR006311">
    <property type="entry name" value="TAT_signal"/>
</dbReference>
<dbReference type="PANTHER" id="PTHR43649:SF14">
    <property type="entry name" value="BLR3389 PROTEIN"/>
    <property type="match status" value="1"/>
</dbReference>
<dbReference type="RefSeq" id="WP_119480688.1">
    <property type="nucleotide sequence ID" value="NZ_QXTG01000001.1"/>
</dbReference>
<proteinExistence type="predicted"/>
<keyword evidence="2" id="KW-0732">Signal</keyword>
<feature type="signal peptide" evidence="2">
    <location>
        <begin position="1"/>
        <end position="30"/>
    </location>
</feature>
<feature type="compositionally biased region" description="Polar residues" evidence="1">
    <location>
        <begin position="434"/>
        <end position="448"/>
    </location>
</feature>